<dbReference type="Proteomes" id="UP000282613">
    <property type="component" value="Unassembled WGS sequence"/>
</dbReference>
<keyword evidence="3" id="KW-1185">Reference proteome</keyword>
<dbReference type="AlphaFoldDB" id="A0A158R7S8"/>
<dbReference type="EMBL" id="UYRS01018341">
    <property type="protein sequence ID" value="VDK33225.1"/>
    <property type="molecule type" value="Genomic_DNA"/>
</dbReference>
<dbReference type="OrthoDB" id="6270637at2759"/>
<evidence type="ECO:0000256" key="1">
    <source>
        <dbReference type="SAM" id="Coils"/>
    </source>
</evidence>
<dbReference type="WBParaSite" id="TASK_0000431001-mRNA-1">
    <property type="protein sequence ID" value="TASK_0000431001-mRNA-1"/>
    <property type="gene ID" value="TASK_0000431001"/>
</dbReference>
<reference evidence="4" key="1">
    <citation type="submission" date="2016-04" db="UniProtKB">
        <authorList>
            <consortium name="WormBaseParasite"/>
        </authorList>
    </citation>
    <scope>IDENTIFICATION</scope>
</reference>
<protein>
    <submittedName>
        <fullName evidence="4">SUN domain-containing protein</fullName>
    </submittedName>
</protein>
<organism evidence="4">
    <name type="scientific">Taenia asiatica</name>
    <name type="common">Asian tapeworm</name>
    <dbReference type="NCBI Taxonomy" id="60517"/>
    <lineage>
        <taxon>Eukaryota</taxon>
        <taxon>Metazoa</taxon>
        <taxon>Spiralia</taxon>
        <taxon>Lophotrochozoa</taxon>
        <taxon>Platyhelminthes</taxon>
        <taxon>Cestoda</taxon>
        <taxon>Eucestoda</taxon>
        <taxon>Cyclophyllidea</taxon>
        <taxon>Taeniidae</taxon>
        <taxon>Taenia</taxon>
    </lineage>
</organism>
<evidence type="ECO:0000313" key="2">
    <source>
        <dbReference type="EMBL" id="VDK33225.1"/>
    </source>
</evidence>
<feature type="coiled-coil region" evidence="1">
    <location>
        <begin position="144"/>
        <end position="178"/>
    </location>
</feature>
<sequence length="246" mass="27526">MALGSFGVDSDFFAVHITESFYRTLVQRDVKLFLEVADGKYKFTVEHGHTAKLFEAEPDLAMTDFPLVGACDDDGNWRHLGVINSRLRVAANSDSFDQLRANVIKAKESSRKTNRDLQVRNVHTATSAEYEHIDGWLSAEVSIAEKAREQHRRILEVVESAQRRRVDLEERLASIHCDKSLSEAQMRAAVATIEEETCSLLNELLGNEDLSATIPPCFGGVNSSDSRVSFSQFLRQLVEQAAPPMQ</sequence>
<evidence type="ECO:0000313" key="4">
    <source>
        <dbReference type="WBParaSite" id="TASK_0000431001-mRNA-1"/>
    </source>
</evidence>
<evidence type="ECO:0000313" key="3">
    <source>
        <dbReference type="Proteomes" id="UP000282613"/>
    </source>
</evidence>
<keyword evidence="1" id="KW-0175">Coiled coil</keyword>
<proteinExistence type="predicted"/>
<name>A0A158R7S8_TAEAS</name>
<accession>A0A158R7S8</accession>
<reference evidence="2 3" key="2">
    <citation type="submission" date="2018-11" db="EMBL/GenBank/DDBJ databases">
        <authorList>
            <consortium name="Pathogen Informatics"/>
        </authorList>
    </citation>
    <scope>NUCLEOTIDE SEQUENCE [LARGE SCALE GENOMIC DNA]</scope>
</reference>
<gene>
    <name evidence="2" type="ORF">TASK_LOCUS4311</name>
</gene>